<name>A0A6A6PA59_9PEZI</name>
<dbReference type="GO" id="GO:0005737">
    <property type="term" value="C:cytoplasm"/>
    <property type="evidence" value="ECO:0007669"/>
    <property type="project" value="UniProtKB-SubCell"/>
</dbReference>
<evidence type="ECO:0000256" key="9">
    <source>
        <dbReference type="ARBA" id="ARBA00066937"/>
    </source>
</evidence>
<dbReference type="PROSITE" id="PS51627">
    <property type="entry name" value="SAM_MT_TRM11"/>
    <property type="match status" value="1"/>
</dbReference>
<dbReference type="GO" id="GO:0043527">
    <property type="term" value="C:tRNA methyltransferase complex"/>
    <property type="evidence" value="ECO:0007669"/>
    <property type="project" value="UniProtKB-ARBA"/>
</dbReference>
<feature type="domain" description="tRNA (guanine(10)-N(2))-methyltransferase TRMT11 N-terminal" evidence="13">
    <location>
        <begin position="12"/>
        <end position="164"/>
    </location>
</feature>
<dbReference type="Pfam" id="PF25904">
    <property type="entry name" value="Tmrp11_N"/>
    <property type="match status" value="1"/>
</dbReference>
<keyword evidence="3 10" id="KW-0820">tRNA-binding</keyword>
<evidence type="ECO:0000256" key="10">
    <source>
        <dbReference type="PROSITE-ProRule" id="PRU00959"/>
    </source>
</evidence>
<dbReference type="EC" id="2.1.1.214" evidence="9"/>
<evidence type="ECO:0000259" key="13">
    <source>
        <dbReference type="Pfam" id="PF25904"/>
    </source>
</evidence>
<keyword evidence="15" id="KW-1185">Reference proteome</keyword>
<keyword evidence="6 10" id="KW-0949">S-adenosyl-L-methionine</keyword>
<feature type="compositionally biased region" description="Basic and acidic residues" evidence="11">
    <location>
        <begin position="158"/>
        <end position="170"/>
    </location>
</feature>
<dbReference type="AlphaFoldDB" id="A0A6A6PA59"/>
<evidence type="ECO:0000256" key="4">
    <source>
        <dbReference type="ARBA" id="ARBA00022603"/>
    </source>
</evidence>
<evidence type="ECO:0000313" key="15">
    <source>
        <dbReference type="Proteomes" id="UP000799766"/>
    </source>
</evidence>
<comment type="similarity">
    <text evidence="10">Belongs to the class I-like SAM-binding methyltransferase superfamily. TRM11 methyltransferase family.</text>
</comment>
<comment type="subcellular location">
    <subcellularLocation>
        <location evidence="1">Cytoplasm</location>
    </subcellularLocation>
</comment>
<dbReference type="InterPro" id="IPR029063">
    <property type="entry name" value="SAM-dependent_MTases_sf"/>
</dbReference>
<dbReference type="GO" id="GO:0032259">
    <property type="term" value="P:methylation"/>
    <property type="evidence" value="ECO:0007669"/>
    <property type="project" value="UniProtKB-UniRule"/>
</dbReference>
<evidence type="ECO:0000256" key="7">
    <source>
        <dbReference type="ARBA" id="ARBA00022694"/>
    </source>
</evidence>
<organism evidence="14 15">
    <name type="scientific">Lineolata rhizophorae</name>
    <dbReference type="NCBI Taxonomy" id="578093"/>
    <lineage>
        <taxon>Eukaryota</taxon>
        <taxon>Fungi</taxon>
        <taxon>Dikarya</taxon>
        <taxon>Ascomycota</taxon>
        <taxon>Pezizomycotina</taxon>
        <taxon>Dothideomycetes</taxon>
        <taxon>Dothideomycetes incertae sedis</taxon>
        <taxon>Lineolatales</taxon>
        <taxon>Lineolataceae</taxon>
        <taxon>Lineolata</taxon>
    </lineage>
</organism>
<protein>
    <recommendedName>
        <fullName evidence="9">tRNA (guanine(10)-N(2))-methyltransferase</fullName>
        <ecNumber evidence="9">2.1.1.214</ecNumber>
    </recommendedName>
</protein>
<keyword evidence="5 10" id="KW-0808">Transferase</keyword>
<dbReference type="InterPro" id="IPR059073">
    <property type="entry name" value="TRMT11_N"/>
</dbReference>
<evidence type="ECO:0000256" key="6">
    <source>
        <dbReference type="ARBA" id="ARBA00022691"/>
    </source>
</evidence>
<feature type="region of interest" description="Disordered" evidence="11">
    <location>
        <begin position="157"/>
        <end position="190"/>
    </location>
</feature>
<keyword evidence="2" id="KW-0963">Cytoplasm</keyword>
<evidence type="ECO:0000256" key="1">
    <source>
        <dbReference type="ARBA" id="ARBA00004496"/>
    </source>
</evidence>
<reference evidence="14" key="1">
    <citation type="journal article" date="2020" name="Stud. Mycol.">
        <title>101 Dothideomycetes genomes: a test case for predicting lifestyles and emergence of pathogens.</title>
        <authorList>
            <person name="Haridas S."/>
            <person name="Albert R."/>
            <person name="Binder M."/>
            <person name="Bloem J."/>
            <person name="Labutti K."/>
            <person name="Salamov A."/>
            <person name="Andreopoulos B."/>
            <person name="Baker S."/>
            <person name="Barry K."/>
            <person name="Bills G."/>
            <person name="Bluhm B."/>
            <person name="Cannon C."/>
            <person name="Castanera R."/>
            <person name="Culley D."/>
            <person name="Daum C."/>
            <person name="Ezra D."/>
            <person name="Gonzalez J."/>
            <person name="Henrissat B."/>
            <person name="Kuo A."/>
            <person name="Liang C."/>
            <person name="Lipzen A."/>
            <person name="Lutzoni F."/>
            <person name="Magnuson J."/>
            <person name="Mondo S."/>
            <person name="Nolan M."/>
            <person name="Ohm R."/>
            <person name="Pangilinan J."/>
            <person name="Park H.-J."/>
            <person name="Ramirez L."/>
            <person name="Alfaro M."/>
            <person name="Sun H."/>
            <person name="Tritt A."/>
            <person name="Yoshinaga Y."/>
            <person name="Zwiers L.-H."/>
            <person name="Turgeon B."/>
            <person name="Goodwin S."/>
            <person name="Spatafora J."/>
            <person name="Crous P."/>
            <person name="Grigoriev I."/>
        </authorList>
    </citation>
    <scope>NUCLEOTIDE SEQUENCE</scope>
    <source>
        <strain evidence="14">ATCC 16933</strain>
    </source>
</reference>
<evidence type="ECO:0000256" key="8">
    <source>
        <dbReference type="ARBA" id="ARBA00022884"/>
    </source>
</evidence>
<dbReference type="Gene3D" id="3.40.50.150">
    <property type="entry name" value="Vaccinia Virus protein VP39"/>
    <property type="match status" value="1"/>
</dbReference>
<dbReference type="GO" id="GO:0160102">
    <property type="term" value="F:tRNA (guanine(10)-N2)-methyltransferase activity"/>
    <property type="evidence" value="ECO:0007669"/>
    <property type="project" value="UniProtKB-EC"/>
</dbReference>
<feature type="domain" description="Ribosomal RNA large subunit methyltransferase K/L-like methyltransferase" evidence="12">
    <location>
        <begin position="215"/>
        <end position="339"/>
    </location>
</feature>
<evidence type="ECO:0000256" key="5">
    <source>
        <dbReference type="ARBA" id="ARBA00022679"/>
    </source>
</evidence>
<dbReference type="InterPro" id="IPR016691">
    <property type="entry name" value="TRMT11"/>
</dbReference>
<proteinExistence type="inferred from homology"/>
<dbReference type="Proteomes" id="UP000799766">
    <property type="component" value="Unassembled WGS sequence"/>
</dbReference>
<dbReference type="PROSITE" id="PS00092">
    <property type="entry name" value="N6_MTASE"/>
    <property type="match status" value="1"/>
</dbReference>
<gene>
    <name evidence="14" type="ORF">BDY21DRAFT_133135</name>
</gene>
<accession>A0A6A6PA59</accession>
<dbReference type="GO" id="GO:0008033">
    <property type="term" value="P:tRNA processing"/>
    <property type="evidence" value="ECO:0007669"/>
    <property type="project" value="UniProtKB-UniRule"/>
</dbReference>
<evidence type="ECO:0000256" key="11">
    <source>
        <dbReference type="SAM" id="MobiDB-lite"/>
    </source>
</evidence>
<sequence>MDKSSGDGGNVFLVRLVQVYESFRRAELEAIADLLEFKMDILDYNDDSPFCLVRLPSIQNARALISRTIIAHAIYVLWGSGSDYPSLRTSVREQSAHLWAPFAESSFRFEIDSFRGKRSMKEQRSIIESFSWLPLNGPIVMRGAELTLTVFEDWAAGDQKRRSQEQKPDSESQDPESAIASSSLPRPPQPKRLYLGQLIAESGRSHALAKYDLKKRVYVSTTSFAAEIALVTANMAHAAPGRLLYDPLAGTGSLPVACAHFGAMTCGSDIDGRMIRGKGGRRSVVGNFEQYGFKERWLDGWVSDLTNSPLRGLGDEEATRRAGWLDGIVCDPPYGVREGCKTLGKRREERNAVVEGPVYIDGKLSHLLDGYVPPKKPYSFDAMLDDILEFAAVMLVENGRLAMWVPTANENNIALVTPMHPHLELVSECIQSFNKWSRRLLTYRRLRAGEIDRSTKSRKRTYGTGVTANELNSFRKKYFEGFKPTQS</sequence>
<keyword evidence="8 10" id="KW-0694">RNA-binding</keyword>
<dbReference type="Pfam" id="PF01170">
    <property type="entry name" value="UPF0020"/>
    <property type="match status" value="1"/>
</dbReference>
<keyword evidence="4 10" id="KW-0489">Methyltransferase</keyword>
<dbReference type="SUPFAM" id="SSF53335">
    <property type="entry name" value="S-adenosyl-L-methionine-dependent methyltransferases"/>
    <property type="match status" value="1"/>
</dbReference>
<keyword evidence="7 10" id="KW-0819">tRNA processing</keyword>
<dbReference type="PIRSF" id="PIRSF017259">
    <property type="entry name" value="tRNA_mtfrase_TRM11"/>
    <property type="match status" value="1"/>
</dbReference>
<dbReference type="PANTHER" id="PTHR13370:SF3">
    <property type="entry name" value="TRNA (GUANINE(10)-N2)-METHYLTRANSFERASE HOMOLOG"/>
    <property type="match status" value="1"/>
</dbReference>
<evidence type="ECO:0000259" key="12">
    <source>
        <dbReference type="Pfam" id="PF01170"/>
    </source>
</evidence>
<dbReference type="GO" id="GO:0000049">
    <property type="term" value="F:tRNA binding"/>
    <property type="evidence" value="ECO:0007669"/>
    <property type="project" value="UniProtKB-UniRule"/>
</dbReference>
<evidence type="ECO:0000313" key="14">
    <source>
        <dbReference type="EMBL" id="KAF2460835.1"/>
    </source>
</evidence>
<evidence type="ECO:0000256" key="2">
    <source>
        <dbReference type="ARBA" id="ARBA00022490"/>
    </source>
</evidence>
<dbReference type="OrthoDB" id="296065at2759"/>
<dbReference type="EMBL" id="MU001672">
    <property type="protein sequence ID" value="KAF2460835.1"/>
    <property type="molecule type" value="Genomic_DNA"/>
</dbReference>
<dbReference type="InterPro" id="IPR000241">
    <property type="entry name" value="RlmKL-like_Mtase"/>
</dbReference>
<dbReference type="InterPro" id="IPR002052">
    <property type="entry name" value="DNA_methylase_N6_adenine_CS"/>
</dbReference>
<dbReference type="PANTHER" id="PTHR13370">
    <property type="entry name" value="RNA METHYLASE-RELATED"/>
    <property type="match status" value="1"/>
</dbReference>
<evidence type="ECO:0000256" key="3">
    <source>
        <dbReference type="ARBA" id="ARBA00022555"/>
    </source>
</evidence>